<dbReference type="AlphaFoldDB" id="A0A9P8BVV6"/>
<keyword evidence="1" id="KW-0560">Oxidoreductase</keyword>
<dbReference type="EMBL" id="JAHRHY010000008">
    <property type="protein sequence ID" value="KAG9067317.1"/>
    <property type="molecule type" value="Genomic_DNA"/>
</dbReference>
<sequence>MKDTSDSTSIDSTLTALDNYVLLGNSGLRVSPLCLGAMTFGEEWVTFTDGFGSNKEASKKIFDSYHEKGGNFYDTANIYTNGDSERFLGEYIADKRSECVIATKYSINPSSTEALAGRFSRPNPNAGGNHRKNLVESLDASLKRMGTGYVDILYVHLWEYRTPVREVMRALDDTVRSGKALYVAVSDTPSWVVSSANTMAELRGLTPFIGFQTRYNLLNRSLESDIQPMSAEHGLGIVPWSILAEGFLSGKHTKEQATKVESKRKGQVQTHFKRPENWKILEEVKEIAKECNRTPAQVAVNWTLQKPGITSPLIGVRTLEQLDDNLGALEFTLSPEQMARLDRVSNPKEWPFPQDVVRNLDKFTGVGIEIEMPERYKAVQGLLTSKI</sequence>
<evidence type="ECO:0000313" key="4">
    <source>
        <dbReference type="Proteomes" id="UP000707451"/>
    </source>
</evidence>
<dbReference type="PANTHER" id="PTHR43364:SF4">
    <property type="entry name" value="NAD(P)-LINKED OXIDOREDUCTASE SUPERFAMILY PROTEIN"/>
    <property type="match status" value="1"/>
</dbReference>
<dbReference type="Gene3D" id="3.20.20.100">
    <property type="entry name" value="NADP-dependent oxidoreductase domain"/>
    <property type="match status" value="1"/>
</dbReference>
<dbReference type="CDD" id="cd19080">
    <property type="entry name" value="AKR_AKR9A_9B"/>
    <property type="match status" value="1"/>
</dbReference>
<dbReference type="OrthoDB" id="37537at2759"/>
<evidence type="ECO:0000259" key="2">
    <source>
        <dbReference type="Pfam" id="PF00248"/>
    </source>
</evidence>
<accession>A0A9P8BVV6</accession>
<dbReference type="SUPFAM" id="SSF51430">
    <property type="entry name" value="NAD(P)-linked oxidoreductase"/>
    <property type="match status" value="1"/>
</dbReference>
<dbReference type="InterPro" id="IPR050523">
    <property type="entry name" value="AKR_Detox_Biosynth"/>
</dbReference>
<evidence type="ECO:0000256" key="1">
    <source>
        <dbReference type="ARBA" id="ARBA00023002"/>
    </source>
</evidence>
<dbReference type="InterPro" id="IPR036812">
    <property type="entry name" value="NAD(P)_OxRdtase_dom_sf"/>
</dbReference>
<dbReference type="GO" id="GO:0016491">
    <property type="term" value="F:oxidoreductase activity"/>
    <property type="evidence" value="ECO:0007669"/>
    <property type="project" value="UniProtKB-KW"/>
</dbReference>
<dbReference type="GO" id="GO:0005829">
    <property type="term" value="C:cytosol"/>
    <property type="evidence" value="ECO:0007669"/>
    <property type="project" value="TreeGrafter"/>
</dbReference>
<gene>
    <name evidence="3" type="ORF">KI688_012100</name>
</gene>
<proteinExistence type="predicted"/>
<dbReference type="InterPro" id="IPR023210">
    <property type="entry name" value="NADP_OxRdtase_dom"/>
</dbReference>
<dbReference type="Pfam" id="PF00248">
    <property type="entry name" value="Aldo_ket_red"/>
    <property type="match status" value="1"/>
</dbReference>
<comment type="caution">
    <text evidence="3">The sequence shown here is derived from an EMBL/GenBank/DDBJ whole genome shotgun (WGS) entry which is preliminary data.</text>
</comment>
<name>A0A9P8BVV6_9FUNG</name>
<feature type="domain" description="NADP-dependent oxidoreductase" evidence="2">
    <location>
        <begin position="32"/>
        <end position="345"/>
    </location>
</feature>
<dbReference type="PANTHER" id="PTHR43364">
    <property type="entry name" value="NADH-SPECIFIC METHYLGLYOXAL REDUCTASE-RELATED"/>
    <property type="match status" value="1"/>
</dbReference>
<dbReference type="FunFam" id="3.20.20.100:FF:000004">
    <property type="entry name" value="Oxidoreductase, aldo/keto reductase"/>
    <property type="match status" value="1"/>
</dbReference>
<reference evidence="3" key="1">
    <citation type="submission" date="2021-06" db="EMBL/GenBank/DDBJ databases">
        <title>Genome Sequence of Mortierella hyaline Strain SCG-10, a Cold-Adapted, Nitrate-Reducing Fungus Isolated from Soil in Minnesota, USA.</title>
        <authorList>
            <person name="Aldossari N."/>
        </authorList>
    </citation>
    <scope>NUCLEOTIDE SEQUENCE</scope>
    <source>
        <strain evidence="3">SCG-10</strain>
    </source>
</reference>
<evidence type="ECO:0000313" key="3">
    <source>
        <dbReference type="EMBL" id="KAG9067317.1"/>
    </source>
</evidence>
<protein>
    <recommendedName>
        <fullName evidence="2">NADP-dependent oxidoreductase domain-containing protein</fullName>
    </recommendedName>
</protein>
<organism evidence="3 4">
    <name type="scientific">Linnemannia hyalina</name>
    <dbReference type="NCBI Taxonomy" id="64524"/>
    <lineage>
        <taxon>Eukaryota</taxon>
        <taxon>Fungi</taxon>
        <taxon>Fungi incertae sedis</taxon>
        <taxon>Mucoromycota</taxon>
        <taxon>Mortierellomycotina</taxon>
        <taxon>Mortierellomycetes</taxon>
        <taxon>Mortierellales</taxon>
        <taxon>Mortierellaceae</taxon>
        <taxon>Linnemannia</taxon>
    </lineage>
</organism>
<dbReference type="Proteomes" id="UP000707451">
    <property type="component" value="Unassembled WGS sequence"/>
</dbReference>
<keyword evidence="4" id="KW-1185">Reference proteome</keyword>